<evidence type="ECO:0000256" key="9">
    <source>
        <dbReference type="SAM" id="SignalP"/>
    </source>
</evidence>
<dbReference type="EMBL" id="NBTY01000055">
    <property type="protein sequence ID" value="OTP76949.1"/>
    <property type="molecule type" value="Genomic_DNA"/>
</dbReference>
<comment type="caution">
    <text evidence="8">Lacks conserved residue(s) required for the propagation of feature annotation.</text>
</comment>
<keyword evidence="7 8" id="KW-0464">Manganese</keyword>
<dbReference type="NCBIfam" id="NF008546">
    <property type="entry name" value="PRK11469.1"/>
    <property type="match status" value="1"/>
</dbReference>
<feature type="transmembrane region" description="Helical" evidence="8">
    <location>
        <begin position="66"/>
        <end position="87"/>
    </location>
</feature>
<keyword evidence="3 8" id="KW-0812">Transmembrane</keyword>
<comment type="subcellular location">
    <subcellularLocation>
        <location evidence="8">Cell membrane</location>
        <topology evidence="8">Multi-pass membrane protein</topology>
    </subcellularLocation>
</comment>
<dbReference type="Proteomes" id="UP000194546">
    <property type="component" value="Unassembled WGS sequence"/>
</dbReference>
<comment type="similarity">
    <text evidence="8">Belongs to the MntP (TC 9.B.29) family.</text>
</comment>
<evidence type="ECO:0000313" key="11">
    <source>
        <dbReference type="Proteomes" id="UP000194546"/>
    </source>
</evidence>
<dbReference type="AlphaFoldDB" id="A0A242MZT9"/>
<protein>
    <recommendedName>
        <fullName evidence="8">Putative manganese efflux pump MntP</fullName>
    </recommendedName>
</protein>
<dbReference type="InterPro" id="IPR022929">
    <property type="entry name" value="Put_MntP"/>
</dbReference>
<keyword evidence="5 8" id="KW-0406">Ion transport</keyword>
<evidence type="ECO:0000256" key="2">
    <source>
        <dbReference type="ARBA" id="ARBA00022475"/>
    </source>
</evidence>
<keyword evidence="4 8" id="KW-1133">Transmembrane helix</keyword>
<evidence type="ECO:0000256" key="7">
    <source>
        <dbReference type="ARBA" id="ARBA00023211"/>
    </source>
</evidence>
<comment type="function">
    <text evidence="8">Probably functions as a manganese efflux pump.</text>
</comment>
<gene>
    <name evidence="8" type="primary">mntP</name>
    <name evidence="10" type="ORF">PAMC26510_11120</name>
</gene>
<keyword evidence="9" id="KW-0732">Signal</keyword>
<dbReference type="GO" id="GO:0005384">
    <property type="term" value="F:manganese ion transmembrane transporter activity"/>
    <property type="evidence" value="ECO:0007669"/>
    <property type="project" value="UniProtKB-UniRule"/>
</dbReference>
<comment type="caution">
    <text evidence="10">The sequence shown here is derived from an EMBL/GenBank/DDBJ whole genome shotgun (WGS) entry which is preliminary data.</text>
</comment>
<feature type="chain" id="PRO_5011244194" description="Putative manganese efflux pump MntP" evidence="9">
    <location>
        <begin position="25"/>
        <end position="194"/>
    </location>
</feature>
<dbReference type="PANTHER" id="PTHR35529:SF1">
    <property type="entry name" value="MANGANESE EFFLUX PUMP MNTP-RELATED"/>
    <property type="match status" value="1"/>
</dbReference>
<evidence type="ECO:0000256" key="6">
    <source>
        <dbReference type="ARBA" id="ARBA00023136"/>
    </source>
</evidence>
<dbReference type="HAMAP" id="MF_01521">
    <property type="entry name" value="MntP_pump"/>
    <property type="match status" value="1"/>
</dbReference>
<evidence type="ECO:0000256" key="5">
    <source>
        <dbReference type="ARBA" id="ARBA00023065"/>
    </source>
</evidence>
<sequence length="194" mass="20261">MIIVPMNIASTILLAFAMSTDAFAAAVGKGATLRRPRMREALRTGLIFGVIEAITPLVGWALGKAAAPYVMSWDHWIAFGLLLVLGLRMIRSGFSTPTPEAEKPVRHGFWLLAATGLATSIDAMAVGAGLAFIDVNIFSTAATIGLATLIMVTIGVMVGRFLGRAVGQRAEVAGGLILVAIGSVILAEHLGYVS</sequence>
<keyword evidence="1 8" id="KW-0813">Transport</keyword>
<evidence type="ECO:0000256" key="8">
    <source>
        <dbReference type="HAMAP-Rule" id="MF_01521"/>
    </source>
</evidence>
<organism evidence="10 11">
    <name type="scientific">Caballeronia sordidicola</name>
    <name type="common">Burkholderia sordidicola</name>
    <dbReference type="NCBI Taxonomy" id="196367"/>
    <lineage>
        <taxon>Bacteria</taxon>
        <taxon>Pseudomonadati</taxon>
        <taxon>Pseudomonadota</taxon>
        <taxon>Betaproteobacteria</taxon>
        <taxon>Burkholderiales</taxon>
        <taxon>Burkholderiaceae</taxon>
        <taxon>Caballeronia</taxon>
    </lineage>
</organism>
<reference evidence="10 11" key="1">
    <citation type="submission" date="2017-03" db="EMBL/GenBank/DDBJ databases">
        <title>Genome analysis of strain PAMC 26510.</title>
        <authorList>
            <person name="Oh H.-M."/>
            <person name="Yang J.-A."/>
        </authorList>
    </citation>
    <scope>NUCLEOTIDE SEQUENCE [LARGE SCALE GENOMIC DNA]</scope>
    <source>
        <strain evidence="10 11">PAMC 26510</strain>
    </source>
</reference>
<keyword evidence="6 8" id="KW-0472">Membrane</keyword>
<evidence type="ECO:0000313" key="10">
    <source>
        <dbReference type="EMBL" id="OTP76949.1"/>
    </source>
</evidence>
<dbReference type="Pfam" id="PF02659">
    <property type="entry name" value="Mntp"/>
    <property type="match status" value="1"/>
</dbReference>
<feature type="transmembrane region" description="Helical" evidence="8">
    <location>
        <begin position="170"/>
        <end position="192"/>
    </location>
</feature>
<feature type="signal peptide" evidence="9">
    <location>
        <begin position="1"/>
        <end position="24"/>
    </location>
</feature>
<feature type="transmembrane region" description="Helical" evidence="8">
    <location>
        <begin position="137"/>
        <end position="158"/>
    </location>
</feature>
<feature type="transmembrane region" description="Helical" evidence="8">
    <location>
        <begin position="108"/>
        <end position="131"/>
    </location>
</feature>
<evidence type="ECO:0000256" key="4">
    <source>
        <dbReference type="ARBA" id="ARBA00022989"/>
    </source>
</evidence>
<keyword evidence="2 8" id="KW-1003">Cell membrane</keyword>
<evidence type="ECO:0000256" key="3">
    <source>
        <dbReference type="ARBA" id="ARBA00022692"/>
    </source>
</evidence>
<evidence type="ECO:0000256" key="1">
    <source>
        <dbReference type="ARBA" id="ARBA00022448"/>
    </source>
</evidence>
<accession>A0A242MZT9</accession>
<name>A0A242MZT9_CABSO</name>
<proteinExistence type="inferred from homology"/>
<dbReference type="PANTHER" id="PTHR35529">
    <property type="entry name" value="MANGANESE EFFLUX PUMP MNTP-RELATED"/>
    <property type="match status" value="1"/>
</dbReference>
<dbReference type="InterPro" id="IPR003810">
    <property type="entry name" value="Mntp/YtaF"/>
</dbReference>
<dbReference type="GO" id="GO:0005886">
    <property type="term" value="C:plasma membrane"/>
    <property type="evidence" value="ECO:0007669"/>
    <property type="project" value="UniProtKB-SubCell"/>
</dbReference>